<organism evidence="1 2">
    <name type="scientific">Limnochorda pilosa</name>
    <dbReference type="NCBI Taxonomy" id="1555112"/>
    <lineage>
        <taxon>Bacteria</taxon>
        <taxon>Bacillati</taxon>
        <taxon>Bacillota</taxon>
        <taxon>Limnochordia</taxon>
        <taxon>Limnochordales</taxon>
        <taxon>Limnochordaceae</taxon>
        <taxon>Limnochorda</taxon>
    </lineage>
</organism>
<name>A0A0K2SKA4_LIMPI</name>
<dbReference type="InterPro" id="IPR024479">
    <property type="entry name" value="DUF3866"/>
</dbReference>
<dbReference type="PATRIC" id="fig|1555112.3.peg.1734"/>
<proteinExistence type="predicted"/>
<evidence type="ECO:0000313" key="2">
    <source>
        <dbReference type="Proteomes" id="UP000065807"/>
    </source>
</evidence>
<dbReference type="RefSeq" id="WP_068136552.1">
    <property type="nucleotide sequence ID" value="NZ_AP014924.1"/>
</dbReference>
<reference evidence="2" key="1">
    <citation type="submission" date="2015-07" db="EMBL/GenBank/DDBJ databases">
        <title>Complete genome sequence and phylogenetic analysis of Limnochorda pilosa.</title>
        <authorList>
            <person name="Watanabe M."/>
            <person name="Kojima H."/>
            <person name="Fukui M."/>
        </authorList>
    </citation>
    <scope>NUCLEOTIDE SEQUENCE [LARGE SCALE GENOMIC DNA]</scope>
    <source>
        <strain evidence="2">HC45</strain>
    </source>
</reference>
<evidence type="ECO:0008006" key="3">
    <source>
        <dbReference type="Google" id="ProtNLM"/>
    </source>
</evidence>
<protein>
    <recommendedName>
        <fullName evidence="3">DUF3866 domain-containing protein</fullName>
    </recommendedName>
</protein>
<accession>A0A0K2SKA4</accession>
<gene>
    <name evidence="1" type="ORF">LIP_1700</name>
</gene>
<keyword evidence="2" id="KW-1185">Reference proteome</keyword>
<dbReference type="Proteomes" id="UP000065807">
    <property type="component" value="Chromosome"/>
</dbReference>
<dbReference type="STRING" id="1555112.LIP_1700"/>
<dbReference type="AlphaFoldDB" id="A0A0K2SKA4"/>
<sequence>MPGGARLRLKEGTVLRILETSPRTQRCTVRVEGEEAEALCYPELTGPLARGDRVWLNTAALELGLGSGGYHLVAAVPGRLPPGAPLPGRIMKLRYTPWQLAVEAVEEAAPDRLREGDLEGMPVVVGSLHSQLLPVALGFQAASGGLPLAYVMTDGGALPAALSRSAAALRARGLLAGTVTCGHAFGGDLEAVHPASGLLAARTVLGAAGAAVIMGPGITGTGSAWGHTALEQGSLLDLASALGGDPVAVVRISQRDARVRHQGVSHHTLTALGRVAARPATVVLPLLHDRGRLRGLQRQLWEAGVLRRHRLVHVPVSRDLVRALAAEPEARTMGRDVEEEQAFFEAALAAGWEAGRRARRRQGGVDG</sequence>
<evidence type="ECO:0000313" key="1">
    <source>
        <dbReference type="EMBL" id="BAS27546.1"/>
    </source>
</evidence>
<reference evidence="2" key="2">
    <citation type="journal article" date="2016" name="Int. J. Syst. Evol. Microbiol.">
        <title>Complete genome sequence and cell structure of Limnochorda pilosa, a Gram-negative spore-former within the phylum Firmicutes.</title>
        <authorList>
            <person name="Watanabe M."/>
            <person name="Kojima H."/>
            <person name="Fukui M."/>
        </authorList>
    </citation>
    <scope>NUCLEOTIDE SEQUENCE [LARGE SCALE GENOMIC DNA]</scope>
    <source>
        <strain evidence="2">HC45</strain>
    </source>
</reference>
<dbReference type="KEGG" id="lpil:LIP_1700"/>
<dbReference type="EMBL" id="AP014924">
    <property type="protein sequence ID" value="BAS27546.1"/>
    <property type="molecule type" value="Genomic_DNA"/>
</dbReference>
<dbReference type="Pfam" id="PF12982">
    <property type="entry name" value="DUF3866"/>
    <property type="match status" value="1"/>
</dbReference>
<dbReference type="OrthoDB" id="3401376at2"/>